<keyword evidence="4" id="KW-1185">Reference proteome</keyword>
<keyword evidence="1" id="KW-0547">Nucleotide-binding</keyword>
<dbReference type="InterPro" id="IPR005225">
    <property type="entry name" value="Small_GTP-bd"/>
</dbReference>
<dbReference type="PROSITE" id="PS51419">
    <property type="entry name" value="RAB"/>
    <property type="match status" value="1"/>
</dbReference>
<dbReference type="SMART" id="SM00176">
    <property type="entry name" value="RAN"/>
    <property type="match status" value="1"/>
</dbReference>
<dbReference type="NCBIfam" id="TIGR00231">
    <property type="entry name" value="small_GTP"/>
    <property type="match status" value="1"/>
</dbReference>
<reference evidence="4" key="1">
    <citation type="journal article" date="2017" name="bioRxiv">
        <title>Comparative analysis of the genomes of Stylophora pistillata and Acropora digitifera provides evidence for extensive differences between species of corals.</title>
        <authorList>
            <person name="Voolstra C.R."/>
            <person name="Li Y."/>
            <person name="Liew Y.J."/>
            <person name="Baumgarten S."/>
            <person name="Zoccola D."/>
            <person name="Flot J.-F."/>
            <person name="Tambutte S."/>
            <person name="Allemand D."/>
            <person name="Aranda M."/>
        </authorList>
    </citation>
    <scope>NUCLEOTIDE SEQUENCE [LARGE SCALE GENOMIC DNA]</scope>
</reference>
<dbReference type="AlphaFoldDB" id="A0A2B4SDR0"/>
<dbReference type="GO" id="GO:0005525">
    <property type="term" value="F:GTP binding"/>
    <property type="evidence" value="ECO:0007669"/>
    <property type="project" value="UniProtKB-KW"/>
</dbReference>
<dbReference type="InterPro" id="IPR001806">
    <property type="entry name" value="Small_GTPase"/>
</dbReference>
<dbReference type="Pfam" id="PF00071">
    <property type="entry name" value="Ras"/>
    <property type="match status" value="1"/>
</dbReference>
<evidence type="ECO:0000256" key="2">
    <source>
        <dbReference type="ARBA" id="ARBA00023134"/>
    </source>
</evidence>
<organism evidence="3 4">
    <name type="scientific">Stylophora pistillata</name>
    <name type="common">Smooth cauliflower coral</name>
    <dbReference type="NCBI Taxonomy" id="50429"/>
    <lineage>
        <taxon>Eukaryota</taxon>
        <taxon>Metazoa</taxon>
        <taxon>Cnidaria</taxon>
        <taxon>Anthozoa</taxon>
        <taxon>Hexacorallia</taxon>
        <taxon>Scleractinia</taxon>
        <taxon>Astrocoeniina</taxon>
        <taxon>Pocilloporidae</taxon>
        <taxon>Stylophora</taxon>
    </lineage>
</organism>
<dbReference type="InterPro" id="IPR027417">
    <property type="entry name" value="P-loop_NTPase"/>
</dbReference>
<evidence type="ECO:0000313" key="3">
    <source>
        <dbReference type="EMBL" id="PFX26575.1"/>
    </source>
</evidence>
<dbReference type="SUPFAM" id="SSF52540">
    <property type="entry name" value="P-loop containing nucleoside triphosphate hydrolases"/>
    <property type="match status" value="1"/>
</dbReference>
<dbReference type="Proteomes" id="UP000225706">
    <property type="component" value="Unassembled WGS sequence"/>
</dbReference>
<dbReference type="InterPro" id="IPR020849">
    <property type="entry name" value="Small_GTPase_Ras-type"/>
</dbReference>
<dbReference type="SMART" id="SM00174">
    <property type="entry name" value="RHO"/>
    <property type="match status" value="1"/>
</dbReference>
<dbReference type="GO" id="GO:0007165">
    <property type="term" value="P:signal transduction"/>
    <property type="evidence" value="ECO:0007669"/>
    <property type="project" value="InterPro"/>
</dbReference>
<dbReference type="CDD" id="cd00876">
    <property type="entry name" value="Ras"/>
    <property type="match status" value="1"/>
</dbReference>
<dbReference type="PANTHER" id="PTHR24070">
    <property type="entry name" value="RAS, DI-RAS, AND RHEB FAMILY MEMBERS OF SMALL GTPASE SUPERFAMILY"/>
    <property type="match status" value="1"/>
</dbReference>
<dbReference type="PROSITE" id="PS51421">
    <property type="entry name" value="RAS"/>
    <property type="match status" value="1"/>
</dbReference>
<dbReference type="Gene3D" id="3.40.50.300">
    <property type="entry name" value="P-loop containing nucleotide triphosphate hydrolases"/>
    <property type="match status" value="1"/>
</dbReference>
<dbReference type="SMART" id="SM00173">
    <property type="entry name" value="RAS"/>
    <property type="match status" value="1"/>
</dbReference>
<dbReference type="GO" id="GO:0003924">
    <property type="term" value="F:GTPase activity"/>
    <property type="evidence" value="ECO:0007669"/>
    <property type="project" value="InterPro"/>
</dbReference>
<evidence type="ECO:0000313" key="4">
    <source>
        <dbReference type="Proteomes" id="UP000225706"/>
    </source>
</evidence>
<keyword evidence="2" id="KW-0342">GTP-binding</keyword>
<gene>
    <name evidence="3" type="primary">R</name>
    <name evidence="3" type="ORF">AWC38_SpisGene8757</name>
</gene>
<dbReference type="PRINTS" id="PR00449">
    <property type="entry name" value="RASTRNSFRMNG"/>
</dbReference>
<protein>
    <submittedName>
        <fullName evidence="3">Ras-like protein 3</fullName>
    </submittedName>
</protein>
<dbReference type="OrthoDB" id="5976022at2759"/>
<sequence>MNENHDMPDCKPFKVIVFGEAGVGKSALSIRSVCQEFSDSYDPTIEDNYETDIEVDGYPIKVAVVDTAGNDVFRRMRDQYIKNGDGFLLVYSITDRSSSTAIASFHEQIVAAKGEKDKIIPQIPIILVGNKSDLDDEREVSYQNGKKIAATLSCSFFETSAKNDIGVDEVFANLAKQMRESRADSVRKAFIKDRHRFSLRNLSLKERKYKERLQALRTGETKSKLSRRATGRFRALICGARSLGTTDG</sequence>
<evidence type="ECO:0000256" key="1">
    <source>
        <dbReference type="ARBA" id="ARBA00022741"/>
    </source>
</evidence>
<accession>A0A2B4SDR0</accession>
<comment type="caution">
    <text evidence="3">The sequence shown here is derived from an EMBL/GenBank/DDBJ whole genome shotgun (WGS) entry which is preliminary data.</text>
</comment>
<dbReference type="PROSITE" id="PS51420">
    <property type="entry name" value="RHO"/>
    <property type="match status" value="1"/>
</dbReference>
<dbReference type="GO" id="GO:0016020">
    <property type="term" value="C:membrane"/>
    <property type="evidence" value="ECO:0007669"/>
    <property type="project" value="InterPro"/>
</dbReference>
<dbReference type="FunFam" id="3.40.50.300:FF:001423">
    <property type="entry name" value="Ras family GTPase"/>
    <property type="match status" value="1"/>
</dbReference>
<dbReference type="SMART" id="SM00175">
    <property type="entry name" value="RAB"/>
    <property type="match status" value="1"/>
</dbReference>
<dbReference type="STRING" id="50429.A0A2B4SDR0"/>
<name>A0A2B4SDR0_STYPI</name>
<dbReference type="EMBL" id="LSMT01000123">
    <property type="protein sequence ID" value="PFX26575.1"/>
    <property type="molecule type" value="Genomic_DNA"/>
</dbReference>
<proteinExistence type="predicted"/>